<feature type="transmembrane region" description="Helical" evidence="8">
    <location>
        <begin position="437"/>
        <end position="461"/>
    </location>
</feature>
<feature type="transmembrane region" description="Helical" evidence="8">
    <location>
        <begin position="211"/>
        <end position="228"/>
    </location>
</feature>
<name>A0ABP0ZMD9_9ASCO</name>
<evidence type="ECO:0000256" key="1">
    <source>
        <dbReference type="ARBA" id="ARBA00004141"/>
    </source>
</evidence>
<dbReference type="Proteomes" id="UP001497383">
    <property type="component" value="Chromosome 4"/>
</dbReference>
<organism evidence="10 11">
    <name type="scientific">Lodderomyces beijingensis</name>
    <dbReference type="NCBI Taxonomy" id="1775926"/>
    <lineage>
        <taxon>Eukaryota</taxon>
        <taxon>Fungi</taxon>
        <taxon>Dikarya</taxon>
        <taxon>Ascomycota</taxon>
        <taxon>Saccharomycotina</taxon>
        <taxon>Pichiomycetes</taxon>
        <taxon>Debaryomycetaceae</taxon>
        <taxon>Candida/Lodderomyces clade</taxon>
        <taxon>Lodderomyces</taxon>
    </lineage>
</organism>
<dbReference type="InterPro" id="IPR020846">
    <property type="entry name" value="MFS_dom"/>
</dbReference>
<protein>
    <recommendedName>
        <fullName evidence="9">Major facilitator superfamily (MFS) profile domain-containing protein</fullName>
    </recommendedName>
</protein>
<feature type="transmembrane region" description="Helical" evidence="8">
    <location>
        <begin position="562"/>
        <end position="583"/>
    </location>
</feature>
<keyword evidence="6 8" id="KW-0472">Membrane</keyword>
<dbReference type="InterPro" id="IPR050360">
    <property type="entry name" value="MFS_Sugar_Transporters"/>
</dbReference>
<dbReference type="GeneID" id="92208499"/>
<feature type="transmembrane region" description="Helical" evidence="8">
    <location>
        <begin position="496"/>
        <end position="522"/>
    </location>
</feature>
<feature type="compositionally biased region" description="Polar residues" evidence="7">
    <location>
        <begin position="50"/>
        <end position="60"/>
    </location>
</feature>
<dbReference type="InterPro" id="IPR005828">
    <property type="entry name" value="MFS_sugar_transport-like"/>
</dbReference>
<dbReference type="PRINTS" id="PR00171">
    <property type="entry name" value="SUGRTRNSPORT"/>
</dbReference>
<feature type="compositionally biased region" description="Acidic residues" evidence="7">
    <location>
        <begin position="70"/>
        <end position="87"/>
    </location>
</feature>
<dbReference type="PROSITE" id="PS50850">
    <property type="entry name" value="MFS"/>
    <property type="match status" value="1"/>
</dbReference>
<accession>A0ABP0ZMD9</accession>
<sequence>MSYNPLSSTIQDPFSDTTNPRQSLLTIEEPVAIHTQPDVQFDNDHKPSTSHHSSAAGSDHTSSDDHRGDDEEEEEEDQEEGEEEDTFDPIQFKQSNDDDLERSSTESSFQDEFGNSYDQVDFDNKKYTSKLNFKGTRLVYFTSAFVSLFVSLFGYEQGVCSGILAFETFQSYFNNPSAAVIGVVISILEIGAMISSILVAKISDRFGRKRTILLGTFIFIIGGSLQSFCPNMFVFAVGRVFSGFGVGILSTIVPSYQCEISPSDERGKLVCGEFTGNISGYALSVWVDYFCYFIQDIGDTRSQPKSFLANLSWRLPLFIQVALAFVLFLGGFFIVESPRWLLDNDQDQQGFHVLSLLYDSHHLNSKPKTEFFMIKNSILRERKLTPKAERTWRHLLFNYKRRVFVACSSLIFAQLNGINIISYYAPMVFLEAGFDDSGALLMTGVNGIIYLASTIPPWFLVDKWGRRPILILSGVAMGVCLFLVSVFMLLNKSYTATVVAVLVIIYNASFGFGFGPIPFLLSGESYPLSVRSKGMSLAVSCNWLSNFIVGLLAPILRQNIKWAMYLFPAGSCVISVVCVMMFYPETKGIELEQIDEVFDDFYRISPLNRMVGSLRKRRGNRIKDKQGRRLNAKYNRLENDIQRRAREHDDDDDDEGGHGSTANIELEALNRMDYEYDQDNHLHRD</sequence>
<keyword evidence="5 8" id="KW-1133">Transmembrane helix</keyword>
<gene>
    <name evidence="10" type="ORF">LODBEIA_P33030</name>
</gene>
<dbReference type="PANTHER" id="PTHR48022">
    <property type="entry name" value="PLASTIDIC GLUCOSE TRANSPORTER 4"/>
    <property type="match status" value="1"/>
</dbReference>
<evidence type="ECO:0000256" key="8">
    <source>
        <dbReference type="SAM" id="Phobius"/>
    </source>
</evidence>
<evidence type="ECO:0000313" key="11">
    <source>
        <dbReference type="Proteomes" id="UP001497383"/>
    </source>
</evidence>
<feature type="transmembrane region" description="Helical" evidence="8">
    <location>
        <begin position="403"/>
        <end position="425"/>
    </location>
</feature>
<feature type="transmembrane region" description="Helical" evidence="8">
    <location>
        <begin position="534"/>
        <end position="556"/>
    </location>
</feature>
<keyword evidence="3" id="KW-0813">Transport</keyword>
<keyword evidence="4 8" id="KW-0812">Transmembrane</keyword>
<dbReference type="SUPFAM" id="SSF103473">
    <property type="entry name" value="MFS general substrate transporter"/>
    <property type="match status" value="1"/>
</dbReference>
<comment type="subcellular location">
    <subcellularLocation>
        <location evidence="1">Membrane</location>
        <topology evidence="1">Multi-pass membrane protein</topology>
    </subcellularLocation>
</comment>
<evidence type="ECO:0000256" key="6">
    <source>
        <dbReference type="ARBA" id="ARBA00023136"/>
    </source>
</evidence>
<feature type="domain" description="Major facilitator superfamily (MFS) profile" evidence="9">
    <location>
        <begin position="142"/>
        <end position="587"/>
    </location>
</feature>
<dbReference type="InterPro" id="IPR003663">
    <property type="entry name" value="Sugar/inositol_transpt"/>
</dbReference>
<feature type="region of interest" description="Disordered" evidence="7">
    <location>
        <begin position="1"/>
        <end position="112"/>
    </location>
</feature>
<dbReference type="Pfam" id="PF00083">
    <property type="entry name" value="Sugar_tr"/>
    <property type="match status" value="1"/>
</dbReference>
<evidence type="ECO:0000259" key="9">
    <source>
        <dbReference type="PROSITE" id="PS50850"/>
    </source>
</evidence>
<dbReference type="PANTHER" id="PTHR48022:SF73">
    <property type="entry name" value="METABOLITE TRANSPORT PROTEIN YDL199C-RELATED"/>
    <property type="match status" value="1"/>
</dbReference>
<dbReference type="PROSITE" id="PS00216">
    <property type="entry name" value="SUGAR_TRANSPORT_1"/>
    <property type="match status" value="1"/>
</dbReference>
<proteinExistence type="inferred from homology"/>
<evidence type="ECO:0000256" key="2">
    <source>
        <dbReference type="ARBA" id="ARBA00010992"/>
    </source>
</evidence>
<dbReference type="Gene3D" id="1.20.1250.20">
    <property type="entry name" value="MFS general substrate transporter like domains"/>
    <property type="match status" value="1"/>
</dbReference>
<dbReference type="RefSeq" id="XP_066830241.1">
    <property type="nucleotide sequence ID" value="XM_066973399.1"/>
</dbReference>
<feature type="transmembrane region" description="Helical" evidence="8">
    <location>
        <begin position="315"/>
        <end position="335"/>
    </location>
</feature>
<feature type="transmembrane region" description="Helical" evidence="8">
    <location>
        <begin position="178"/>
        <end position="199"/>
    </location>
</feature>
<dbReference type="InterPro" id="IPR005829">
    <property type="entry name" value="Sugar_transporter_CS"/>
</dbReference>
<dbReference type="NCBIfam" id="TIGR00879">
    <property type="entry name" value="SP"/>
    <property type="match status" value="1"/>
</dbReference>
<evidence type="ECO:0000256" key="7">
    <source>
        <dbReference type="SAM" id="MobiDB-lite"/>
    </source>
</evidence>
<evidence type="ECO:0000313" key="10">
    <source>
        <dbReference type="EMBL" id="CAK9439079.1"/>
    </source>
</evidence>
<feature type="region of interest" description="Disordered" evidence="7">
    <location>
        <begin position="641"/>
        <end position="671"/>
    </location>
</feature>
<feature type="transmembrane region" description="Helical" evidence="8">
    <location>
        <begin position="468"/>
        <end position="490"/>
    </location>
</feature>
<comment type="similarity">
    <text evidence="2">Belongs to the major facilitator superfamily. Sugar transporter (TC 2.A.1.1) family.</text>
</comment>
<feature type="compositionally biased region" description="Polar residues" evidence="7">
    <location>
        <begin position="1"/>
        <end position="25"/>
    </location>
</feature>
<evidence type="ECO:0000256" key="3">
    <source>
        <dbReference type="ARBA" id="ARBA00022448"/>
    </source>
</evidence>
<dbReference type="InterPro" id="IPR036259">
    <property type="entry name" value="MFS_trans_sf"/>
</dbReference>
<dbReference type="PROSITE" id="PS00217">
    <property type="entry name" value="SUGAR_TRANSPORT_2"/>
    <property type="match status" value="1"/>
</dbReference>
<reference evidence="10 11" key="1">
    <citation type="submission" date="2024-03" db="EMBL/GenBank/DDBJ databases">
        <authorList>
            <person name="Brejova B."/>
        </authorList>
    </citation>
    <scope>NUCLEOTIDE SEQUENCE [LARGE SCALE GENOMIC DNA]</scope>
    <source>
        <strain evidence="10 11">CBS 14171</strain>
    </source>
</reference>
<feature type="transmembrane region" description="Helical" evidence="8">
    <location>
        <begin position="138"/>
        <end position="166"/>
    </location>
</feature>
<evidence type="ECO:0000256" key="4">
    <source>
        <dbReference type="ARBA" id="ARBA00022692"/>
    </source>
</evidence>
<keyword evidence="11" id="KW-1185">Reference proteome</keyword>
<dbReference type="EMBL" id="OZ022408">
    <property type="protein sequence ID" value="CAK9439079.1"/>
    <property type="molecule type" value="Genomic_DNA"/>
</dbReference>
<evidence type="ECO:0000256" key="5">
    <source>
        <dbReference type="ARBA" id="ARBA00022989"/>
    </source>
</evidence>